<dbReference type="Proteomes" id="UP000826212">
    <property type="component" value="Chromosome"/>
</dbReference>
<organism evidence="1 2">
    <name type="scientific">Halosquirtibacter laminarini</name>
    <dbReference type="NCBI Taxonomy" id="3374600"/>
    <lineage>
        <taxon>Bacteria</taxon>
        <taxon>Pseudomonadati</taxon>
        <taxon>Bacteroidota</taxon>
        <taxon>Bacteroidia</taxon>
        <taxon>Marinilabiliales</taxon>
        <taxon>Prolixibacteraceae</taxon>
        <taxon>Halosquirtibacter</taxon>
    </lineage>
</organism>
<sequence>MKNKIALLTSSQGKNTQKVGMILSEMLADDFKIDQIDIDQSDGIGIKDYPFLIMGASTWFDGELPYYWDEFLPSIEDCDFSDTKVAIFGLGDSKRYPDNFCDAIGLLAKWFEKHGATIIGSVHIDDYHFETAFYTDDHRFKGLPVEYLVDNTEWEERIANWKQQIVEEFNEL</sequence>
<evidence type="ECO:0000313" key="2">
    <source>
        <dbReference type="Proteomes" id="UP000826212"/>
    </source>
</evidence>
<gene>
    <name evidence="1" type="ORF">K4L44_07320</name>
</gene>
<name>A0AC61NQ05_9BACT</name>
<keyword evidence="2" id="KW-1185">Reference proteome</keyword>
<proteinExistence type="predicted"/>
<accession>A0AC61NQ05</accession>
<protein>
    <submittedName>
        <fullName evidence="1">Flavodoxin domain-containing protein</fullName>
    </submittedName>
</protein>
<evidence type="ECO:0000313" key="1">
    <source>
        <dbReference type="EMBL" id="QZE15634.1"/>
    </source>
</evidence>
<dbReference type="EMBL" id="CP081303">
    <property type="protein sequence ID" value="QZE15634.1"/>
    <property type="molecule type" value="Genomic_DNA"/>
</dbReference>
<reference evidence="1" key="1">
    <citation type="submission" date="2021-08" db="EMBL/GenBank/DDBJ databases">
        <title>Novel anaerobic bacterium isolated from sea squirt in East Sea, Republic of Korea.</title>
        <authorList>
            <person name="Nguyen T.H."/>
            <person name="Li Z."/>
            <person name="Lee Y.-J."/>
            <person name="Ko J."/>
            <person name="Kim S.-G."/>
        </authorList>
    </citation>
    <scope>NUCLEOTIDE SEQUENCE</scope>
    <source>
        <strain evidence="1">KCTC 25031</strain>
    </source>
</reference>